<protein>
    <submittedName>
        <fullName evidence="9">TrkA family protein</fullName>
    </submittedName>
</protein>
<dbReference type="GO" id="GO:0005886">
    <property type="term" value="C:plasma membrane"/>
    <property type="evidence" value="ECO:0007669"/>
    <property type="project" value="TreeGrafter"/>
</dbReference>
<keyword evidence="5 7" id="KW-1133">Transmembrane helix</keyword>
<feature type="transmembrane region" description="Helical" evidence="7">
    <location>
        <begin position="504"/>
        <end position="533"/>
    </location>
</feature>
<comment type="caution">
    <text evidence="9">The sequence shown here is derived from an EMBL/GenBank/DDBJ whole genome shotgun (WGS) entry which is preliminary data.</text>
</comment>
<feature type="transmembrane region" description="Helical" evidence="7">
    <location>
        <begin position="155"/>
        <end position="179"/>
    </location>
</feature>
<feature type="transmembrane region" description="Helical" evidence="7">
    <location>
        <begin position="59"/>
        <end position="84"/>
    </location>
</feature>
<feature type="transmembrane region" description="Helical" evidence="7">
    <location>
        <begin position="105"/>
        <end position="135"/>
    </location>
</feature>
<proteinExistence type="predicted"/>
<feature type="domain" description="RCK C-terminal" evidence="8">
    <location>
        <begin position="216"/>
        <end position="302"/>
    </location>
</feature>
<dbReference type="InParanoid" id="A0A395JJ54"/>
<evidence type="ECO:0000256" key="4">
    <source>
        <dbReference type="ARBA" id="ARBA00022737"/>
    </source>
</evidence>
<feature type="transmembrane region" description="Helical" evidence="7">
    <location>
        <begin position="30"/>
        <end position="47"/>
    </location>
</feature>
<keyword evidence="4" id="KW-0677">Repeat</keyword>
<dbReference type="Pfam" id="PF02080">
    <property type="entry name" value="TrkA_C"/>
    <property type="match status" value="2"/>
</dbReference>
<dbReference type="InterPro" id="IPR004680">
    <property type="entry name" value="Cit_transptr-like_dom"/>
</dbReference>
<evidence type="ECO:0000256" key="1">
    <source>
        <dbReference type="ARBA" id="ARBA00004141"/>
    </source>
</evidence>
<comment type="subcellular location">
    <subcellularLocation>
        <location evidence="1">Membrane</location>
        <topology evidence="1">Multi-pass membrane protein</topology>
    </subcellularLocation>
</comment>
<evidence type="ECO:0000256" key="2">
    <source>
        <dbReference type="ARBA" id="ARBA00022448"/>
    </source>
</evidence>
<keyword evidence="10" id="KW-1185">Reference proteome</keyword>
<feature type="transmembrane region" description="Helical" evidence="7">
    <location>
        <begin position="6"/>
        <end position="23"/>
    </location>
</feature>
<evidence type="ECO:0000256" key="3">
    <source>
        <dbReference type="ARBA" id="ARBA00022692"/>
    </source>
</evidence>
<feature type="transmembrane region" description="Helical" evidence="7">
    <location>
        <begin position="584"/>
        <end position="604"/>
    </location>
</feature>
<reference evidence="9 10" key="1">
    <citation type="submission" date="2018-06" db="EMBL/GenBank/DDBJ databases">
        <title>Genomic Encyclopedia of Type Strains, Phase IV (KMG-IV): sequencing the most valuable type-strain genomes for metagenomic binning, comparative biology and taxonomic classification.</title>
        <authorList>
            <person name="Goeker M."/>
        </authorList>
    </citation>
    <scope>NUCLEOTIDE SEQUENCE [LARGE SCALE GENOMIC DNA]</scope>
    <source>
        <strain evidence="9 10">DSM 24032</strain>
    </source>
</reference>
<dbReference type="Proteomes" id="UP000253083">
    <property type="component" value="Unassembled WGS sequence"/>
</dbReference>
<dbReference type="GO" id="GO:0006813">
    <property type="term" value="P:potassium ion transport"/>
    <property type="evidence" value="ECO:0007669"/>
    <property type="project" value="InterPro"/>
</dbReference>
<dbReference type="AlphaFoldDB" id="A0A395JJ54"/>
<dbReference type="PANTHER" id="PTHR43652:SF2">
    <property type="entry name" value="BASIC AMINO ACID ANTIPORTER YFCC-RELATED"/>
    <property type="match status" value="1"/>
</dbReference>
<feature type="transmembrane region" description="Helical" evidence="7">
    <location>
        <begin position="418"/>
        <end position="448"/>
    </location>
</feature>
<dbReference type="PANTHER" id="PTHR43652">
    <property type="entry name" value="BASIC AMINO ACID ANTIPORTER YFCC-RELATED"/>
    <property type="match status" value="1"/>
</dbReference>
<evidence type="ECO:0000259" key="8">
    <source>
        <dbReference type="PROSITE" id="PS51202"/>
    </source>
</evidence>
<dbReference type="InterPro" id="IPR036721">
    <property type="entry name" value="RCK_C_sf"/>
</dbReference>
<dbReference type="InterPro" id="IPR051679">
    <property type="entry name" value="DASS-Related_Transporters"/>
</dbReference>
<keyword evidence="2" id="KW-0813">Transport</keyword>
<dbReference type="InterPro" id="IPR006037">
    <property type="entry name" value="RCK_C"/>
</dbReference>
<evidence type="ECO:0000256" key="6">
    <source>
        <dbReference type="ARBA" id="ARBA00023136"/>
    </source>
</evidence>
<dbReference type="SUPFAM" id="SSF116726">
    <property type="entry name" value="TrkA C-terminal domain-like"/>
    <property type="match status" value="2"/>
</dbReference>
<dbReference type="Gene3D" id="3.30.70.1450">
    <property type="entry name" value="Regulator of K+ conductance, C-terminal domain"/>
    <property type="match status" value="2"/>
</dbReference>
<sequence>MHLDPHAIWALGLTVFALVLFTRERIPLETSSLMVIVLLAISFQVFPYHNSAGQTLSPIVFFAGFAHEALIAVCGLMVAGYALVRTGALDPIGRGLAKLWSFSPMLSVLITLVVSAILSAFVNNTPIVVLLLPIMLNVAVRTKNSPSGILMPMGLATLLGGMTTTIGTSTNLLVVSVAADMGLEEIGMFDFFLPAAMAGSIGILYLWLIAPKLLPNRTPNLEDSGPRIFTAHLHVKSGSFADGKTLTDIIEKTEGAIQVSGIRRSENTFTVPLPDAKIRAGDRLLVRDTPAQLKEYERVLGATLYSKGHEVSDDNPLSEEEQHLAELVIDRGSPMIHRSLNEVHFSDVYQLVTLAIHRKGKVLENMPQGIARTPLRLGDILLVQGSNESIEEVKRRGHFLVLDATTALPSTKYANTAIGIMGLTILMAGLGIVPIAISAVAGALAMVLTNCLKWQDIQRALSAQVILIVAASLALGTALTQTGATVYVAHEFVSLTAGMSDRVIFSGLMLLMAVLTNIVSNNAAAVIGTPIAISIATQLGLPPEAFVLAVLFGANMSYATPMAYQTNLLVMNAGGYTFMDFVKAGVPLTLIVWLAFSFIVPIMYGF</sequence>
<accession>A0A395JJ54</accession>
<evidence type="ECO:0000313" key="10">
    <source>
        <dbReference type="Proteomes" id="UP000253083"/>
    </source>
</evidence>
<evidence type="ECO:0000256" key="7">
    <source>
        <dbReference type="SAM" id="Phobius"/>
    </source>
</evidence>
<dbReference type="Pfam" id="PF03600">
    <property type="entry name" value="CitMHS"/>
    <property type="match status" value="1"/>
</dbReference>
<evidence type="ECO:0000256" key="5">
    <source>
        <dbReference type="ARBA" id="ARBA00022989"/>
    </source>
</evidence>
<dbReference type="OrthoDB" id="9809303at2"/>
<feature type="transmembrane region" description="Helical" evidence="7">
    <location>
        <begin position="191"/>
        <end position="210"/>
    </location>
</feature>
<feature type="transmembrane region" description="Helical" evidence="7">
    <location>
        <begin position="545"/>
        <end position="564"/>
    </location>
</feature>
<keyword evidence="3 7" id="KW-0812">Transmembrane</keyword>
<dbReference type="PROSITE" id="PS51202">
    <property type="entry name" value="RCK_C"/>
    <property type="match status" value="2"/>
</dbReference>
<keyword evidence="6 7" id="KW-0472">Membrane</keyword>
<dbReference type="GO" id="GO:0008324">
    <property type="term" value="F:monoatomic cation transmembrane transporter activity"/>
    <property type="evidence" value="ECO:0007669"/>
    <property type="project" value="InterPro"/>
</dbReference>
<dbReference type="EMBL" id="QNRT01000004">
    <property type="protein sequence ID" value="RBP49091.1"/>
    <property type="molecule type" value="Genomic_DNA"/>
</dbReference>
<gene>
    <name evidence="9" type="ORF">DFR28_10417</name>
</gene>
<organism evidence="9 10">
    <name type="scientific">Arenicella xantha</name>
    <dbReference type="NCBI Taxonomy" id="644221"/>
    <lineage>
        <taxon>Bacteria</taxon>
        <taxon>Pseudomonadati</taxon>
        <taxon>Pseudomonadota</taxon>
        <taxon>Gammaproteobacteria</taxon>
        <taxon>Arenicellales</taxon>
        <taxon>Arenicellaceae</taxon>
        <taxon>Arenicella</taxon>
    </lineage>
</organism>
<feature type="transmembrane region" description="Helical" evidence="7">
    <location>
        <begin position="460"/>
        <end position="484"/>
    </location>
</feature>
<evidence type="ECO:0000313" key="9">
    <source>
        <dbReference type="EMBL" id="RBP49091.1"/>
    </source>
</evidence>
<dbReference type="RefSeq" id="WP_113954963.1">
    <property type="nucleotide sequence ID" value="NZ_QNRT01000004.1"/>
</dbReference>
<name>A0A395JJ54_9GAMM</name>
<feature type="domain" description="RCK C-terminal" evidence="8">
    <location>
        <begin position="312"/>
        <end position="399"/>
    </location>
</feature>